<keyword evidence="7 8" id="KW-0472">Membrane</keyword>
<dbReference type="InterPro" id="IPR050297">
    <property type="entry name" value="LipidA_mod_glycosyltrf_83"/>
</dbReference>
<reference evidence="9 10" key="1">
    <citation type="submission" date="2019-06" db="EMBL/GenBank/DDBJ databases">
        <title>Genome sequence of Litorilinea aerophila BAA-2444.</title>
        <authorList>
            <person name="Maclea K.S."/>
            <person name="Maurais E.G."/>
            <person name="Iannazzi L.C."/>
        </authorList>
    </citation>
    <scope>NUCLEOTIDE SEQUENCE [LARGE SCALE GENOMIC DNA]</scope>
    <source>
        <strain evidence="9 10">ATCC BAA-2444</strain>
    </source>
</reference>
<keyword evidence="3" id="KW-0328">Glycosyltransferase</keyword>
<dbReference type="PANTHER" id="PTHR33908:SF11">
    <property type="entry name" value="MEMBRANE PROTEIN"/>
    <property type="match status" value="1"/>
</dbReference>
<comment type="caution">
    <text evidence="9">The sequence shown here is derived from an EMBL/GenBank/DDBJ whole genome shotgun (WGS) entry which is preliminary data.</text>
</comment>
<accession>A0A540VA94</accession>
<keyword evidence="2" id="KW-1003">Cell membrane</keyword>
<feature type="transmembrane region" description="Helical" evidence="8">
    <location>
        <begin position="120"/>
        <end position="139"/>
    </location>
</feature>
<evidence type="ECO:0000256" key="7">
    <source>
        <dbReference type="ARBA" id="ARBA00023136"/>
    </source>
</evidence>
<dbReference type="InParanoid" id="A0A540VA94"/>
<evidence type="ECO:0000256" key="8">
    <source>
        <dbReference type="SAM" id="Phobius"/>
    </source>
</evidence>
<dbReference type="EMBL" id="VIGC01000034">
    <property type="protein sequence ID" value="TQE93696.1"/>
    <property type="molecule type" value="Genomic_DNA"/>
</dbReference>
<gene>
    <name evidence="9" type="ORF">FKZ61_19990</name>
</gene>
<feature type="transmembrane region" description="Helical" evidence="8">
    <location>
        <begin position="387"/>
        <end position="408"/>
    </location>
</feature>
<dbReference type="GO" id="GO:0005886">
    <property type="term" value="C:plasma membrane"/>
    <property type="evidence" value="ECO:0007669"/>
    <property type="project" value="UniProtKB-SubCell"/>
</dbReference>
<dbReference type="AlphaFoldDB" id="A0A540VA94"/>
<evidence type="ECO:0000313" key="9">
    <source>
        <dbReference type="EMBL" id="TQE93696.1"/>
    </source>
</evidence>
<dbReference type="GO" id="GO:0009103">
    <property type="term" value="P:lipopolysaccharide biosynthetic process"/>
    <property type="evidence" value="ECO:0007669"/>
    <property type="project" value="UniProtKB-ARBA"/>
</dbReference>
<keyword evidence="6 8" id="KW-1133">Transmembrane helix</keyword>
<feature type="transmembrane region" description="Helical" evidence="8">
    <location>
        <begin position="221"/>
        <end position="240"/>
    </location>
</feature>
<comment type="subcellular location">
    <subcellularLocation>
        <location evidence="1">Cell membrane</location>
        <topology evidence="1">Multi-pass membrane protein</topology>
    </subcellularLocation>
</comment>
<sequence>MLWRRLGLITILGMAAALRLWWIDRLPPGFHFDESFEGLEAWRILTEPGYRPIFLTGNFGVPPLNAYANALTFALARLVGGEAGPTAMRVTAAVFGVLGVGVLYALAAELRRTDGVQGKLSGFFPLGAAAVLAMMRWHIHFSRMGIEPILVPLIWAGATALLLHGWRTGRWWAFVGCGIALAAGMYAYQGAWIIPFLTALTVAHLWLAAGRPAPVHRIPGVAVAALTAALLVAPLGWFFWQNPELLLLRPTQVAIVGATGGSAPGAGDNTLPHNLWATARMFGPFGQPGDLDPRRNLPGAPALNLWLAAPFYLGLLLSLVRIRQPAFAVPLLGLVGLLLPGVITEYAPHFHRVLGASAPAALLCAVGLDAIWQWGSRWQEGRWRQRLASLTVAALLLAGGVTSAYNYFVRWASLPDLFYAFDQGLWEVGQRMAALPPDAPLYISPRGQEHPTLAFAWQVGAGEEAPRPISFDGRHIFPLRLAPNPQAERYVVILPEDFRTPLLLPEVFPTAQVEAEILDTTGQPYARFYRRPVDVRPARLPRQPLVQELGDGIALVGYDVLPELPQAGGILYLQLHWQVQDEPTQDWTVFTHVVNLADGTVVAGHDSRPGAGSLPTVRWQRGWRILDEYQIPLPADLPAGDYGLRIGLYRPTGDRLPAEGAGAFLGTVSVEGSAE</sequence>
<feature type="transmembrane region" description="Helical" evidence="8">
    <location>
        <begin position="170"/>
        <end position="186"/>
    </location>
</feature>
<protein>
    <recommendedName>
        <fullName evidence="11">Glycosyltransferase RgtA/B/C/D-like domain-containing protein</fullName>
    </recommendedName>
</protein>
<keyword evidence="5 8" id="KW-0812">Transmembrane</keyword>
<feature type="transmembrane region" description="Helical" evidence="8">
    <location>
        <begin position="327"/>
        <end position="347"/>
    </location>
</feature>
<keyword evidence="10" id="KW-1185">Reference proteome</keyword>
<evidence type="ECO:0000256" key="1">
    <source>
        <dbReference type="ARBA" id="ARBA00004651"/>
    </source>
</evidence>
<dbReference type="PANTHER" id="PTHR33908">
    <property type="entry name" value="MANNOSYLTRANSFERASE YKCB-RELATED"/>
    <property type="match status" value="1"/>
</dbReference>
<evidence type="ECO:0008006" key="11">
    <source>
        <dbReference type="Google" id="ProtNLM"/>
    </source>
</evidence>
<evidence type="ECO:0000313" key="10">
    <source>
        <dbReference type="Proteomes" id="UP000317371"/>
    </source>
</evidence>
<feature type="transmembrane region" description="Helical" evidence="8">
    <location>
        <begin position="192"/>
        <end position="209"/>
    </location>
</feature>
<organism evidence="9 10">
    <name type="scientific">Litorilinea aerophila</name>
    <dbReference type="NCBI Taxonomy" id="1204385"/>
    <lineage>
        <taxon>Bacteria</taxon>
        <taxon>Bacillati</taxon>
        <taxon>Chloroflexota</taxon>
        <taxon>Caldilineae</taxon>
        <taxon>Caldilineales</taxon>
        <taxon>Caldilineaceae</taxon>
        <taxon>Litorilinea</taxon>
    </lineage>
</organism>
<dbReference type="RefSeq" id="WP_141611934.1">
    <property type="nucleotide sequence ID" value="NZ_VIGC02000034.1"/>
</dbReference>
<feature type="transmembrane region" description="Helical" evidence="8">
    <location>
        <begin position="87"/>
        <end position="108"/>
    </location>
</feature>
<keyword evidence="4" id="KW-0808">Transferase</keyword>
<dbReference type="Proteomes" id="UP000317371">
    <property type="component" value="Unassembled WGS sequence"/>
</dbReference>
<evidence type="ECO:0000256" key="5">
    <source>
        <dbReference type="ARBA" id="ARBA00022692"/>
    </source>
</evidence>
<name>A0A540VA94_9CHLR</name>
<dbReference type="GO" id="GO:0016763">
    <property type="term" value="F:pentosyltransferase activity"/>
    <property type="evidence" value="ECO:0007669"/>
    <property type="project" value="TreeGrafter"/>
</dbReference>
<evidence type="ECO:0000256" key="6">
    <source>
        <dbReference type="ARBA" id="ARBA00022989"/>
    </source>
</evidence>
<evidence type="ECO:0000256" key="2">
    <source>
        <dbReference type="ARBA" id="ARBA00022475"/>
    </source>
</evidence>
<evidence type="ECO:0000256" key="4">
    <source>
        <dbReference type="ARBA" id="ARBA00022679"/>
    </source>
</evidence>
<evidence type="ECO:0000256" key="3">
    <source>
        <dbReference type="ARBA" id="ARBA00022676"/>
    </source>
</evidence>
<feature type="transmembrane region" description="Helical" evidence="8">
    <location>
        <begin position="353"/>
        <end position="375"/>
    </location>
</feature>
<proteinExistence type="predicted"/>
<feature type="transmembrane region" description="Helical" evidence="8">
    <location>
        <begin position="145"/>
        <end position="163"/>
    </location>
</feature>
<dbReference type="OrthoDB" id="162228at2"/>
<feature type="transmembrane region" description="Helical" evidence="8">
    <location>
        <begin position="303"/>
        <end position="320"/>
    </location>
</feature>